<feature type="compositionally biased region" description="Acidic residues" evidence="3">
    <location>
        <begin position="688"/>
        <end position="697"/>
    </location>
</feature>
<feature type="domain" description="CASC1 C-terminal" evidence="5">
    <location>
        <begin position="752"/>
        <end position="901"/>
    </location>
</feature>
<evidence type="ECO:0000259" key="5">
    <source>
        <dbReference type="Pfam" id="PF12366"/>
    </source>
</evidence>
<dbReference type="AlphaFoldDB" id="A0A8T0FPY1"/>
<feature type="signal peptide" evidence="4">
    <location>
        <begin position="1"/>
        <end position="23"/>
    </location>
</feature>
<accession>A0A8T0FPY1</accession>
<evidence type="ECO:0000256" key="4">
    <source>
        <dbReference type="SAM" id="SignalP"/>
    </source>
</evidence>
<sequence>MDLRKILLSILLGFVCLSSVLKAEDNDHSCETQCGDSCCPHENGVCCEGSSGCCRQGQTCLPNTDTCLGLNFTAHGNVTLHSEQVTPFTGLYCPNRTTACKGGCCPFADADCCENGYCCPKGTHCSVDACIVDGVPSKALRKGLAGKDPENNIMGLKLKNLGIQICPDKLHLCPGTAECCRNANGQWDCCPKVSNLKGECCYMFGFIWTCCTDILPVQSEGPTSLYGRWKMRPELAKRERQEVRARSSGAGRIRLLEEEERLRKEEAARIKAAEDKKRKEQEAEIASYIRRVSRLNSYKWAKEWKRKRWNDYLYRTKELDSLKLPMVNTFITEWMDDSSFEIESIVQTSHCCLQMVDEITSAIFKCPEVYAKTRLWNEGIINLKNAIGRKLDYTSFMLLKDAYLYLDQKSQNMEYGFSEGQITLCLWANIYRSIRRRGMERNGFRFWIPPDLADEDCAVRILHLCFPPSLETLYLAKEDEEQADKMTEEQIKSNILIQELIEVVLEEMPDEETLNDKNDISLENEEEKNVGGNTENEAYEKGNLNTMEKKSDANVSSESADIPPAGEQETENVEESDEIDQYSIDVTGTTPSEPEKKFLNLNEYFLVGGLLHFDLLEVPKLTFRQNGLTYIHKLLFKQTLTDCLPFEGEEPKLRRMRYEPEPFYLIPTTSEDLGSEKDVKIEKSLETHEEEPADTDSDSASVSGSEEGVQTPTENRKNIVGLHMPLPKNVVFIHVPQPALFSSEENAFSADDIALVDYDEEERILTFETNGFGIFGIFQKRYYNFPYKSWRIYGGKIIDLYLHGKFLSLRLEISEKGCRLESIKPGKIVASELLPSTDWMTPDQLIEKLLSVGINIAYGRNASKFIRISQKKSKLEQDVYNSIALLSKDYDFSSSKWNSRLPSGGIAVNYLHVSERKKEKYDLVLIRSDRTVKLKQGEEMETFSSEPADSQEFSGTFFHLVQGRSPVTLEEIASRSGWIENLRLLLQKCRILSCS</sequence>
<name>A0A8T0FPY1_ARGBR</name>
<dbReference type="Pfam" id="PF15927">
    <property type="entry name" value="Casc1_N"/>
    <property type="match status" value="1"/>
</dbReference>
<gene>
    <name evidence="7" type="ORF">HNY73_004214</name>
</gene>
<dbReference type="PANTHER" id="PTHR20929:SF11">
    <property type="entry name" value="DYNEIN AXONEMAL INTERMEDIATE CHAIN 7"/>
    <property type="match status" value="1"/>
</dbReference>
<dbReference type="GO" id="GO:0005930">
    <property type="term" value="C:axoneme"/>
    <property type="evidence" value="ECO:0007669"/>
    <property type="project" value="TreeGrafter"/>
</dbReference>
<keyword evidence="2" id="KW-0175">Coiled coil</keyword>
<comment type="caution">
    <text evidence="7">The sequence shown here is derived from an EMBL/GenBank/DDBJ whole genome shotgun (WGS) entry which is preliminary data.</text>
</comment>
<feature type="domain" description="IC97/Casc1 N-terminal" evidence="6">
    <location>
        <begin position="239"/>
        <end position="434"/>
    </location>
</feature>
<dbReference type="Proteomes" id="UP000807504">
    <property type="component" value="Unassembled WGS sequence"/>
</dbReference>
<keyword evidence="8" id="KW-1185">Reference proteome</keyword>
<feature type="region of interest" description="Disordered" evidence="3">
    <location>
        <begin position="508"/>
        <end position="590"/>
    </location>
</feature>
<dbReference type="InterPro" id="IPR031826">
    <property type="entry name" value="IC97/Casc1_N"/>
</dbReference>
<dbReference type="GO" id="GO:0008017">
    <property type="term" value="F:microtubule binding"/>
    <property type="evidence" value="ECO:0007669"/>
    <property type="project" value="TreeGrafter"/>
</dbReference>
<evidence type="ECO:0000256" key="1">
    <source>
        <dbReference type="ARBA" id="ARBA00024332"/>
    </source>
</evidence>
<reference evidence="7" key="1">
    <citation type="journal article" date="2020" name="bioRxiv">
        <title>Chromosome-level reference genome of the European wasp spider Argiope bruennichi: a resource for studies on range expansion and evolutionary adaptation.</title>
        <authorList>
            <person name="Sheffer M.M."/>
            <person name="Hoppe A."/>
            <person name="Krehenwinkel H."/>
            <person name="Uhl G."/>
            <person name="Kuss A.W."/>
            <person name="Jensen L."/>
            <person name="Jensen C."/>
            <person name="Gillespie R.G."/>
            <person name="Hoff K.J."/>
            <person name="Prost S."/>
        </authorList>
    </citation>
    <scope>NUCLEOTIDE SEQUENCE</scope>
</reference>
<dbReference type="InterPro" id="IPR022110">
    <property type="entry name" value="CASC1_C"/>
</dbReference>
<evidence type="ECO:0000256" key="2">
    <source>
        <dbReference type="SAM" id="Coils"/>
    </source>
</evidence>
<dbReference type="InterPro" id="IPR023247">
    <property type="entry name" value="IC97/Dnai7-like"/>
</dbReference>
<feature type="chain" id="PRO_5035854173" evidence="4">
    <location>
        <begin position="24"/>
        <end position="995"/>
    </location>
</feature>
<proteinExistence type="inferred from homology"/>
<comment type="similarity">
    <text evidence="1">Belongs to the DNAI7 family.</text>
</comment>
<organism evidence="7 8">
    <name type="scientific">Argiope bruennichi</name>
    <name type="common">Wasp spider</name>
    <name type="synonym">Aranea bruennichi</name>
    <dbReference type="NCBI Taxonomy" id="94029"/>
    <lineage>
        <taxon>Eukaryota</taxon>
        <taxon>Metazoa</taxon>
        <taxon>Ecdysozoa</taxon>
        <taxon>Arthropoda</taxon>
        <taxon>Chelicerata</taxon>
        <taxon>Arachnida</taxon>
        <taxon>Araneae</taxon>
        <taxon>Araneomorphae</taxon>
        <taxon>Entelegynae</taxon>
        <taxon>Araneoidea</taxon>
        <taxon>Araneidae</taxon>
        <taxon>Argiope</taxon>
    </lineage>
</organism>
<dbReference type="SUPFAM" id="SSF57277">
    <property type="entry name" value="Granulin repeat"/>
    <property type="match status" value="1"/>
</dbReference>
<evidence type="ECO:0000259" key="6">
    <source>
        <dbReference type="Pfam" id="PF15927"/>
    </source>
</evidence>
<dbReference type="Pfam" id="PF12366">
    <property type="entry name" value="Casc1_C"/>
    <property type="match status" value="1"/>
</dbReference>
<reference evidence="7" key="2">
    <citation type="submission" date="2020-06" db="EMBL/GenBank/DDBJ databases">
        <authorList>
            <person name="Sheffer M."/>
        </authorList>
    </citation>
    <scope>NUCLEOTIDE SEQUENCE</scope>
</reference>
<feature type="coiled-coil region" evidence="2">
    <location>
        <begin position="255"/>
        <end position="291"/>
    </location>
</feature>
<feature type="compositionally biased region" description="Acidic residues" evidence="3">
    <location>
        <begin position="568"/>
        <end position="580"/>
    </location>
</feature>
<dbReference type="PANTHER" id="PTHR20929">
    <property type="entry name" value="LUNG ADENOMA SUSCEPTIBILITY 1-RELATED"/>
    <property type="match status" value="1"/>
</dbReference>
<evidence type="ECO:0000313" key="7">
    <source>
        <dbReference type="EMBL" id="KAF8792642.1"/>
    </source>
</evidence>
<dbReference type="GO" id="GO:0048487">
    <property type="term" value="F:beta-tubulin binding"/>
    <property type="evidence" value="ECO:0007669"/>
    <property type="project" value="TreeGrafter"/>
</dbReference>
<feature type="compositionally biased region" description="Polar residues" evidence="3">
    <location>
        <begin position="698"/>
        <end position="713"/>
    </location>
</feature>
<protein>
    <submittedName>
        <fullName evidence="7">Protein CASC1 like protein</fullName>
    </submittedName>
</protein>
<keyword evidence="4" id="KW-0732">Signal</keyword>
<evidence type="ECO:0000256" key="3">
    <source>
        <dbReference type="SAM" id="MobiDB-lite"/>
    </source>
</evidence>
<feature type="region of interest" description="Disordered" evidence="3">
    <location>
        <begin position="685"/>
        <end position="716"/>
    </location>
</feature>
<evidence type="ECO:0000313" key="8">
    <source>
        <dbReference type="Proteomes" id="UP000807504"/>
    </source>
</evidence>
<dbReference type="EMBL" id="JABXBU010000003">
    <property type="protein sequence ID" value="KAF8792642.1"/>
    <property type="molecule type" value="Genomic_DNA"/>
</dbReference>